<dbReference type="GO" id="GO:0005737">
    <property type="term" value="C:cytoplasm"/>
    <property type="evidence" value="ECO:0007669"/>
    <property type="project" value="TreeGrafter"/>
</dbReference>
<feature type="domain" description="Chorismate-utilising enzyme C-terminal" evidence="1">
    <location>
        <begin position="201"/>
        <end position="454"/>
    </location>
</feature>
<dbReference type="InterPro" id="IPR006805">
    <property type="entry name" value="Anth_synth_I_N"/>
</dbReference>
<feature type="domain" description="Anthranilate synthase component I N-terminal" evidence="2">
    <location>
        <begin position="15"/>
        <end position="147"/>
    </location>
</feature>
<dbReference type="Gene3D" id="3.60.120.10">
    <property type="entry name" value="Anthranilate synthase"/>
    <property type="match status" value="1"/>
</dbReference>
<name>A0A9W6M1Q0_9MICO</name>
<dbReference type="EMBL" id="BSEN01000015">
    <property type="protein sequence ID" value="GLJ77954.1"/>
    <property type="molecule type" value="Genomic_DNA"/>
</dbReference>
<sequence>MVPRLRSYPVDGWADPADAFVALFADAANAVWLDAGPDADSGRSYLGAGMRVATSSVAAGEVVVDGPSGLRRRPGSMLDFLSDDLTERGRSEPRTTEPSFALGWVGWLGYESGAAASGVPIATTTGPDAAMLFVDRAIAFDHGTRTIELLAVDDAESGESEEAWVVRVRRAIGRAAGAAAQYAAAHPVGPPHPAVWRYGDAEYLRLIAECQDAIRRGDAYQLCLTNQAVAETTIDDVALHLRLRAASPAHHGGLLRIAGVSLVSSSPEQFLAVRSDGLVRTKPIKGTRPRGATVARDVELRAELEASEKERAENVMIVDLMRNDLGRVCEVGSVEVRHLLAVESYAQVHQLVSTVEGRLRTGFGAVDAIAACFPAGSMTGAPKLSAMRILHELEQGERGIYAGCFGYVGLDGAADLAMVIRSITVRPGLVTIGAGGGITALSVPEEELDEVAIKARALLAAAGLIAAGPTASGNGSGLPNV</sequence>
<protein>
    <recommendedName>
        <fullName evidence="5">Aminodeoxychorismate synthase</fullName>
    </recommendedName>
</protein>
<evidence type="ECO:0008006" key="5">
    <source>
        <dbReference type="Google" id="ProtNLM"/>
    </source>
</evidence>
<evidence type="ECO:0000313" key="3">
    <source>
        <dbReference type="EMBL" id="GLJ77954.1"/>
    </source>
</evidence>
<dbReference type="InterPro" id="IPR015890">
    <property type="entry name" value="Chorismate_C"/>
</dbReference>
<dbReference type="RefSeq" id="WP_271178557.1">
    <property type="nucleotide sequence ID" value="NZ_BAAAJO010000003.1"/>
</dbReference>
<dbReference type="PANTHER" id="PTHR11236">
    <property type="entry name" value="AMINOBENZOATE/ANTHRANILATE SYNTHASE"/>
    <property type="match status" value="1"/>
</dbReference>
<dbReference type="GO" id="GO:0046820">
    <property type="term" value="F:4-amino-4-deoxychorismate synthase activity"/>
    <property type="evidence" value="ECO:0007669"/>
    <property type="project" value="TreeGrafter"/>
</dbReference>
<dbReference type="Proteomes" id="UP001142372">
    <property type="component" value="Unassembled WGS sequence"/>
</dbReference>
<dbReference type="Pfam" id="PF04715">
    <property type="entry name" value="Anth_synt_I_N"/>
    <property type="match status" value="1"/>
</dbReference>
<dbReference type="GO" id="GO:0008153">
    <property type="term" value="P:4-aminobenzoate biosynthetic process"/>
    <property type="evidence" value="ECO:0007669"/>
    <property type="project" value="TreeGrafter"/>
</dbReference>
<dbReference type="SUPFAM" id="SSF56322">
    <property type="entry name" value="ADC synthase"/>
    <property type="match status" value="1"/>
</dbReference>
<proteinExistence type="predicted"/>
<dbReference type="InterPro" id="IPR005801">
    <property type="entry name" value="ADC_synthase"/>
</dbReference>
<evidence type="ECO:0000259" key="2">
    <source>
        <dbReference type="Pfam" id="PF04715"/>
    </source>
</evidence>
<keyword evidence="4" id="KW-1185">Reference proteome</keyword>
<dbReference type="AlphaFoldDB" id="A0A9W6M1Q0"/>
<dbReference type="InterPro" id="IPR019999">
    <property type="entry name" value="Anth_synth_I-like"/>
</dbReference>
<evidence type="ECO:0000259" key="1">
    <source>
        <dbReference type="Pfam" id="PF00425"/>
    </source>
</evidence>
<reference evidence="3" key="1">
    <citation type="journal article" date="2014" name="Int. J. Syst. Evol. Microbiol.">
        <title>Complete genome sequence of Corynebacterium casei LMG S-19264T (=DSM 44701T), isolated from a smear-ripened cheese.</title>
        <authorList>
            <consortium name="US DOE Joint Genome Institute (JGI-PGF)"/>
            <person name="Walter F."/>
            <person name="Albersmeier A."/>
            <person name="Kalinowski J."/>
            <person name="Ruckert C."/>
        </authorList>
    </citation>
    <scope>NUCLEOTIDE SEQUENCE</scope>
    <source>
        <strain evidence="3">VKM Ac-1401</strain>
    </source>
</reference>
<organism evidence="3 4">
    <name type="scientific">Leifsonia poae</name>
    <dbReference type="NCBI Taxonomy" id="110933"/>
    <lineage>
        <taxon>Bacteria</taxon>
        <taxon>Bacillati</taxon>
        <taxon>Actinomycetota</taxon>
        <taxon>Actinomycetes</taxon>
        <taxon>Micrococcales</taxon>
        <taxon>Microbacteriaceae</taxon>
        <taxon>Leifsonia</taxon>
    </lineage>
</organism>
<dbReference type="Pfam" id="PF00425">
    <property type="entry name" value="Chorismate_bind"/>
    <property type="match status" value="1"/>
</dbReference>
<dbReference type="PRINTS" id="PR00095">
    <property type="entry name" value="ANTSNTHASEI"/>
</dbReference>
<gene>
    <name evidence="3" type="ORF">GCM10017584_35280</name>
</gene>
<accession>A0A9W6M1Q0</accession>
<reference evidence="3" key="2">
    <citation type="submission" date="2023-01" db="EMBL/GenBank/DDBJ databases">
        <authorList>
            <person name="Sun Q."/>
            <person name="Evtushenko L."/>
        </authorList>
    </citation>
    <scope>NUCLEOTIDE SEQUENCE</scope>
    <source>
        <strain evidence="3">VKM Ac-1401</strain>
    </source>
</reference>
<dbReference type="PANTHER" id="PTHR11236:SF18">
    <property type="entry name" value="AMINODEOXYCHORISMATE SYNTHASE"/>
    <property type="match status" value="1"/>
</dbReference>
<evidence type="ECO:0000313" key="4">
    <source>
        <dbReference type="Proteomes" id="UP001142372"/>
    </source>
</evidence>
<dbReference type="GO" id="GO:0000162">
    <property type="term" value="P:L-tryptophan biosynthetic process"/>
    <property type="evidence" value="ECO:0007669"/>
    <property type="project" value="TreeGrafter"/>
</dbReference>
<comment type="caution">
    <text evidence="3">The sequence shown here is derived from an EMBL/GenBank/DDBJ whole genome shotgun (WGS) entry which is preliminary data.</text>
</comment>